<comment type="caution">
    <text evidence="1">The sequence shown here is derived from an EMBL/GenBank/DDBJ whole genome shotgun (WGS) entry which is preliminary data.</text>
</comment>
<reference evidence="1 2" key="1">
    <citation type="submission" date="2018-04" db="EMBL/GenBank/DDBJ databases">
        <title>Novel species isolated from glacier.</title>
        <authorList>
            <person name="Liu Q."/>
            <person name="Xin Y.-H."/>
        </authorList>
    </citation>
    <scope>NUCLEOTIDE SEQUENCE [LARGE SCALE GENOMIC DNA]</scope>
    <source>
        <strain evidence="1 2">GT1R17</strain>
    </source>
</reference>
<proteinExistence type="predicted"/>
<dbReference type="Proteomes" id="UP000244248">
    <property type="component" value="Unassembled WGS sequence"/>
</dbReference>
<keyword evidence="2" id="KW-1185">Reference proteome</keyword>
<sequence>MSKSQAAAHLYTARVMHRRLVAPLYRFVYRVFYLLLDIDRVDEAAKGLRLFSHNRFNLLSFHDRDHGSYERGELRTWAETILSNAGVSLDGGRIRLLCMPRLFGYAFNPISLWYCEHVDGSLRAVIVEVHNTFGERHCYLLASDGAAMSYMQPYETEKCFHVSPFFDLVGRYRFTLSEPSEQLRVLIHETREGQPILDATLAGERRTLNDGNVLKQVLMLPLMTFKVVAGIHWEALKLWLRGARFHRKPAAPKLDVT</sequence>
<dbReference type="RefSeq" id="WP_107939791.1">
    <property type="nucleotide sequence ID" value="NZ_QANS01000003.1"/>
</dbReference>
<protein>
    <submittedName>
        <fullName evidence="1">DUF1365 domain-containing protein</fullName>
    </submittedName>
</protein>
<evidence type="ECO:0000313" key="1">
    <source>
        <dbReference type="EMBL" id="PTU31249.1"/>
    </source>
</evidence>
<dbReference type="PANTHER" id="PTHR33973">
    <property type="entry name" value="OS07G0153300 PROTEIN"/>
    <property type="match status" value="1"/>
</dbReference>
<dbReference type="InterPro" id="IPR010775">
    <property type="entry name" value="DUF1365"/>
</dbReference>
<name>A0A2T5MFC8_9GAMM</name>
<gene>
    <name evidence="1" type="ORF">CJD38_07815</name>
</gene>
<dbReference type="EMBL" id="QANS01000003">
    <property type="protein sequence ID" value="PTU31249.1"/>
    <property type="molecule type" value="Genomic_DNA"/>
</dbReference>
<dbReference type="OrthoDB" id="9778801at2"/>
<accession>A0A2T5MFC8</accession>
<dbReference type="PANTHER" id="PTHR33973:SF4">
    <property type="entry name" value="OS07G0153300 PROTEIN"/>
    <property type="match status" value="1"/>
</dbReference>
<evidence type="ECO:0000313" key="2">
    <source>
        <dbReference type="Proteomes" id="UP000244248"/>
    </source>
</evidence>
<organism evidence="1 2">
    <name type="scientific">Stenotrophobium rhamnosiphilum</name>
    <dbReference type="NCBI Taxonomy" id="2029166"/>
    <lineage>
        <taxon>Bacteria</taxon>
        <taxon>Pseudomonadati</taxon>
        <taxon>Pseudomonadota</taxon>
        <taxon>Gammaproteobacteria</taxon>
        <taxon>Nevskiales</taxon>
        <taxon>Nevskiaceae</taxon>
        <taxon>Stenotrophobium</taxon>
    </lineage>
</organism>
<dbReference type="AlphaFoldDB" id="A0A2T5MFC8"/>
<dbReference type="Pfam" id="PF07103">
    <property type="entry name" value="DUF1365"/>
    <property type="match status" value="1"/>
</dbReference>